<dbReference type="AlphaFoldDB" id="A0A7U9BY92"/>
<keyword evidence="1" id="KW-0812">Transmembrane</keyword>
<protein>
    <submittedName>
        <fullName evidence="2">Uncharacterized protein</fullName>
    </submittedName>
</protein>
<keyword evidence="1" id="KW-1133">Transmembrane helix</keyword>
<sequence length="100" mass="11111">MDEIRPSLPAFLAIILMSLTYSITLGIAFGFLSFVLIKLFIGSIQEIKTGHVGLAGHHALIPLFYDDFKAFNAIPGHIIDTEIISFWHMISDGFNFSVEP</sequence>
<evidence type="ECO:0000256" key="1">
    <source>
        <dbReference type="SAM" id="Phobius"/>
    </source>
</evidence>
<dbReference type="EMBL" id="JH393259">
    <property type="protein sequence ID" value="EHJ91488.1"/>
    <property type="molecule type" value="Genomic_DNA"/>
</dbReference>
<evidence type="ECO:0000313" key="2">
    <source>
        <dbReference type="EMBL" id="EHJ91488.1"/>
    </source>
</evidence>
<gene>
    <name evidence="2" type="ORF">KUC_3038</name>
</gene>
<reference evidence="2 3" key="1">
    <citation type="submission" date="2011-10" db="EMBL/GenBank/DDBJ databases">
        <authorList>
            <person name="Quillaguamn J."/>
            <person name="Guzmn D."/>
            <person name="Balderrama-Subieta A."/>
            <person name="Cardona-Ortuo C."/>
            <person name="Guevara-Martnez M."/>
            <person name="Callisaya-Quispe N."/>
        </authorList>
    </citation>
    <scope>NUCLEOTIDE SEQUENCE [LARGE SCALE GENOMIC DNA]</scope>
    <source>
        <strain evidence="2 3">LC1</strain>
    </source>
</reference>
<name>A0A7U9BY92_9GAMM</name>
<accession>A0A7U9BY92</accession>
<keyword evidence="1" id="KW-0472">Membrane</keyword>
<feature type="transmembrane region" description="Helical" evidence="1">
    <location>
        <begin position="12"/>
        <end position="41"/>
    </location>
</feature>
<evidence type="ECO:0000313" key="3">
    <source>
        <dbReference type="Proteomes" id="UP000005756"/>
    </source>
</evidence>
<proteinExistence type="predicted"/>
<dbReference type="Proteomes" id="UP000005756">
    <property type="component" value="Unassembled WGS sequence"/>
</dbReference>
<organism evidence="2 3">
    <name type="scientific">Vreelandella boliviensis LC1</name>
    <dbReference type="NCBI Taxonomy" id="1072583"/>
    <lineage>
        <taxon>Bacteria</taxon>
        <taxon>Pseudomonadati</taxon>
        <taxon>Pseudomonadota</taxon>
        <taxon>Gammaproteobacteria</taxon>
        <taxon>Oceanospirillales</taxon>
        <taxon>Halomonadaceae</taxon>
        <taxon>Vreelandella</taxon>
    </lineage>
</organism>